<dbReference type="SMART" id="SM00320">
    <property type="entry name" value="WD40"/>
    <property type="match status" value="4"/>
</dbReference>
<keyword evidence="1" id="KW-0690">Ribosome biogenesis</keyword>
<dbReference type="InterPro" id="IPR001680">
    <property type="entry name" value="WD40_rpt"/>
</dbReference>
<evidence type="ECO:0000256" key="4">
    <source>
        <dbReference type="PROSITE-ProRule" id="PRU00221"/>
    </source>
</evidence>
<dbReference type="PROSITE" id="PS50082">
    <property type="entry name" value="WD_REPEATS_2"/>
    <property type="match status" value="3"/>
</dbReference>
<dbReference type="OMA" id="GYIKMWR"/>
<reference evidence="6 7" key="1">
    <citation type="journal article" date="2011" name="Proc. Natl. Acad. Sci. U.S.A.">
        <title>Evolutionary erosion of yeast sex chromosomes by mating-type switching accidents.</title>
        <authorList>
            <person name="Gordon J.L."/>
            <person name="Armisen D."/>
            <person name="Proux-Wera E."/>
            <person name="Oheigeartaigh S.S."/>
            <person name="Byrne K.P."/>
            <person name="Wolfe K.H."/>
        </authorList>
    </citation>
    <scope>NUCLEOTIDE SEQUENCE [LARGE SCALE GENOMIC DNA]</scope>
    <source>
        <strain evidence="7">ATCC 76901 / BCRC 22586 / CBS 4309 / NBRC 1992 / NRRL Y-12630</strain>
    </source>
</reference>
<dbReference type="Proteomes" id="UP000001640">
    <property type="component" value="Chromosome 8"/>
</dbReference>
<dbReference type="GO" id="GO:0042254">
    <property type="term" value="P:ribosome biogenesis"/>
    <property type="evidence" value="ECO:0007669"/>
    <property type="project" value="UniProtKB-KW"/>
</dbReference>
<dbReference type="PROSITE" id="PS50294">
    <property type="entry name" value="WD_REPEATS_REGION"/>
    <property type="match status" value="2"/>
</dbReference>
<name>G0VJI3_NAUCA</name>
<dbReference type="PANTHER" id="PTHR44675">
    <property type="entry name" value="PAK1 INTERACTING PROTEIN 1"/>
    <property type="match status" value="1"/>
</dbReference>
<evidence type="ECO:0000256" key="1">
    <source>
        <dbReference type="ARBA" id="ARBA00022517"/>
    </source>
</evidence>
<proteinExistence type="predicted"/>
<dbReference type="HOGENOM" id="CLU_031466_2_0_1"/>
<dbReference type="OrthoDB" id="308449at2759"/>
<dbReference type="KEGG" id="ncs:NCAS_0H03530"/>
<dbReference type="eggNOG" id="KOG0294">
    <property type="taxonomic scope" value="Eukaryota"/>
</dbReference>
<dbReference type="InterPro" id="IPR051959">
    <property type="entry name" value="PAK1-Kinase_Regulator"/>
</dbReference>
<dbReference type="STRING" id="1064592.G0VJI3"/>
<dbReference type="RefSeq" id="XP_003678009.1">
    <property type="nucleotide sequence ID" value="XM_003677961.1"/>
</dbReference>
<dbReference type="InterPro" id="IPR019775">
    <property type="entry name" value="WD40_repeat_CS"/>
</dbReference>
<dbReference type="PRINTS" id="PR00320">
    <property type="entry name" value="GPROTEINBRPT"/>
</dbReference>
<dbReference type="InterPro" id="IPR036322">
    <property type="entry name" value="WD40_repeat_dom_sf"/>
</dbReference>
<dbReference type="PANTHER" id="PTHR44675:SF1">
    <property type="entry name" value="P21-ACTIVATED PROTEIN KINASE-INTERACTING PROTEIN 1"/>
    <property type="match status" value="1"/>
</dbReference>
<dbReference type="AlphaFoldDB" id="G0VJI3"/>
<evidence type="ECO:0000313" key="7">
    <source>
        <dbReference type="Proteomes" id="UP000001640"/>
    </source>
</evidence>
<keyword evidence="7" id="KW-1185">Reference proteome</keyword>
<organism evidence="6 7">
    <name type="scientific">Naumovozyma castellii</name>
    <name type="common">Yeast</name>
    <name type="synonym">Saccharomyces castellii</name>
    <dbReference type="NCBI Taxonomy" id="27288"/>
    <lineage>
        <taxon>Eukaryota</taxon>
        <taxon>Fungi</taxon>
        <taxon>Dikarya</taxon>
        <taxon>Ascomycota</taxon>
        <taxon>Saccharomycotina</taxon>
        <taxon>Saccharomycetes</taxon>
        <taxon>Saccharomycetales</taxon>
        <taxon>Saccharomycetaceae</taxon>
        <taxon>Naumovozyma</taxon>
    </lineage>
</organism>
<dbReference type="InterPro" id="IPR015943">
    <property type="entry name" value="WD40/YVTN_repeat-like_dom_sf"/>
</dbReference>
<feature type="region of interest" description="Disordered" evidence="5">
    <location>
        <begin position="334"/>
        <end position="384"/>
    </location>
</feature>
<dbReference type="InterPro" id="IPR020472">
    <property type="entry name" value="WD40_PAC1"/>
</dbReference>
<accession>G0VJI3</accession>
<reference key="2">
    <citation type="submission" date="2011-08" db="EMBL/GenBank/DDBJ databases">
        <title>Genome sequence of Naumovozyma castellii.</title>
        <authorList>
            <person name="Gordon J.L."/>
            <person name="Armisen D."/>
            <person name="Proux-Wera E."/>
            <person name="OhEigeartaigh S.S."/>
            <person name="Byrne K.P."/>
            <person name="Wolfe K.H."/>
        </authorList>
    </citation>
    <scope>NUCLEOTIDE SEQUENCE</scope>
    <source>
        <strain>Type strain:CBS 4309</strain>
    </source>
</reference>
<dbReference type="FunCoup" id="G0VJI3">
    <property type="interactions" value="655"/>
</dbReference>
<keyword evidence="3" id="KW-0677">Repeat</keyword>
<dbReference type="EMBL" id="HE576759">
    <property type="protein sequence ID" value="CCC71663.1"/>
    <property type="molecule type" value="Genomic_DNA"/>
</dbReference>
<feature type="repeat" description="WD" evidence="4">
    <location>
        <begin position="267"/>
        <end position="310"/>
    </location>
</feature>
<evidence type="ECO:0000256" key="3">
    <source>
        <dbReference type="ARBA" id="ARBA00022737"/>
    </source>
</evidence>
<dbReference type="PROSITE" id="PS00678">
    <property type="entry name" value="WD_REPEATS_1"/>
    <property type="match status" value="2"/>
</dbReference>
<feature type="compositionally biased region" description="Basic residues" evidence="5">
    <location>
        <begin position="364"/>
        <end position="378"/>
    </location>
</feature>
<dbReference type="Gene3D" id="2.130.10.10">
    <property type="entry name" value="YVTN repeat-like/Quinoprotein amine dehydrogenase"/>
    <property type="match status" value="2"/>
</dbReference>
<keyword evidence="2 4" id="KW-0853">WD repeat</keyword>
<sequence>MAKNQFRIIVGSYEHNILCLSLDLSLKTPLFTPIFHFQAHALSVKCLDVSKRYLVSGSNDEHIRIYDLQKRKELGTLLAHQGSITNLKFSKSKTENGDGEGSNNKWLLSASEDNKIIIWRVKDWENFGTLKGHIARINDVDIHPSNRVAISVSEDHSIRLWNLMTVKKAAVLKLRNYSQNGQFVRWIGNGDYFAVALLNKVLIYKTAAAKVHCEIDMNKKTIMHLETETLDGKIYICVAMSDGNIHFYPTEGLLTEEPKVEEPEFSLLGHSNRVKDFKFYKNDFGTYMVSIGSDGRVVVWDMEKKDELAVYDCGERLNCLAVVDETVEKYETMKKRDSESADLGEQSEVESDTEELKKVMFGNKNKKSKKGKKNKKKKVSIELE</sequence>
<dbReference type="SUPFAM" id="SSF50978">
    <property type="entry name" value="WD40 repeat-like"/>
    <property type="match status" value="1"/>
</dbReference>
<evidence type="ECO:0000256" key="2">
    <source>
        <dbReference type="ARBA" id="ARBA00022574"/>
    </source>
</evidence>
<feature type="repeat" description="WD" evidence="4">
    <location>
        <begin position="37"/>
        <end position="76"/>
    </location>
</feature>
<evidence type="ECO:0000313" key="6">
    <source>
        <dbReference type="EMBL" id="CCC71663.1"/>
    </source>
</evidence>
<dbReference type="Pfam" id="PF00400">
    <property type="entry name" value="WD40"/>
    <property type="match status" value="4"/>
</dbReference>
<feature type="compositionally biased region" description="Acidic residues" evidence="5">
    <location>
        <begin position="340"/>
        <end position="353"/>
    </location>
</feature>
<dbReference type="InParanoid" id="G0VJI3"/>
<gene>
    <name evidence="6" type="primary">NCAS0H03530</name>
    <name evidence="6" type="ordered locus">NCAS_0H03530</name>
</gene>
<evidence type="ECO:0000256" key="5">
    <source>
        <dbReference type="SAM" id="MobiDB-lite"/>
    </source>
</evidence>
<dbReference type="GeneID" id="96905339"/>
<feature type="repeat" description="WD" evidence="4">
    <location>
        <begin position="130"/>
        <end position="171"/>
    </location>
</feature>
<protein>
    <submittedName>
        <fullName evidence="6">Uncharacterized protein</fullName>
    </submittedName>
</protein>